<accession>A0A194S2R5</accession>
<proteinExistence type="inferred from homology"/>
<dbReference type="PRINTS" id="PR00723">
    <property type="entry name" value="SUBTILISIN"/>
</dbReference>
<dbReference type="RefSeq" id="XP_018271072.1">
    <property type="nucleotide sequence ID" value="XM_018417063.1"/>
</dbReference>
<evidence type="ECO:0000256" key="8">
    <source>
        <dbReference type="PIRSR" id="PIRSR615500-1"/>
    </source>
</evidence>
<dbReference type="PROSITE" id="PS51892">
    <property type="entry name" value="SUBTILASE"/>
    <property type="match status" value="1"/>
</dbReference>
<reference evidence="15 16" key="1">
    <citation type="journal article" date="2015" name="Front. Microbiol.">
        <title>Genome sequence of the plant growth promoting endophytic yeast Rhodotorula graminis WP1.</title>
        <authorList>
            <person name="Firrincieli A."/>
            <person name="Otillar R."/>
            <person name="Salamov A."/>
            <person name="Schmutz J."/>
            <person name="Khan Z."/>
            <person name="Redman R.S."/>
            <person name="Fleck N.D."/>
            <person name="Lindquist E."/>
            <person name="Grigoriev I.V."/>
            <person name="Doty S.L."/>
        </authorList>
    </citation>
    <scope>NUCLEOTIDE SEQUENCE [LARGE SCALE GENOMIC DNA]</scope>
    <source>
        <strain evidence="15 16">WP1</strain>
    </source>
</reference>
<dbReference type="OMA" id="FNHPALG"/>
<dbReference type="InterPro" id="IPR036852">
    <property type="entry name" value="Peptidase_S8/S53_dom_sf"/>
</dbReference>
<dbReference type="InterPro" id="IPR015500">
    <property type="entry name" value="Peptidase_S8_subtilisin-rel"/>
</dbReference>
<keyword evidence="5 11" id="KW-0732">Signal</keyword>
<evidence type="ECO:0000259" key="13">
    <source>
        <dbReference type="Pfam" id="PF02225"/>
    </source>
</evidence>
<dbReference type="InterPro" id="IPR000209">
    <property type="entry name" value="Peptidase_S8/S53_dom"/>
</dbReference>
<evidence type="ECO:0000256" key="3">
    <source>
        <dbReference type="ARBA" id="ARBA00022525"/>
    </source>
</evidence>
<protein>
    <recommendedName>
        <fullName evidence="17">Peptidase S8/S53 domain-containing protein</fullName>
    </recommendedName>
</protein>
<dbReference type="EMBL" id="KQ474079">
    <property type="protein sequence ID" value="KPV75023.1"/>
    <property type="molecule type" value="Genomic_DNA"/>
</dbReference>
<feature type="domain" description="PA" evidence="13">
    <location>
        <begin position="400"/>
        <end position="456"/>
    </location>
</feature>
<evidence type="ECO:0000256" key="4">
    <source>
        <dbReference type="ARBA" id="ARBA00022670"/>
    </source>
</evidence>
<sequence length="935" mass="99021">MALLAVALVALFSVSAAFQQHDAATSRYVRNSYFVEVDASSSSLSKRGLTPFAALSRTLAAVERKGIKYTVRQRFESLPDVFHGASIQVPDGVSLDELSKIDGVKRVWPVQKIYLPREPAVDDYVSTSSMASQRLAKRTSSSFEKRATTFPPASAYAGDTFYPHVETGIDGLHNSGILGAGVKIAVLDSGVDYTNPILGGCFGPGCHISFGYDFCGDNYNGDNTPVPDDDPFTTCTSHGTHVTGIIGALANQYGVSGVAPQATLGHYRITGCNEIASDDIMVAAMMRALHDGVDVINVSLGSVVSWTNNSPTQIMAEYLASQGVAVVASAGNDRTEGLFFAEGPAAGLATTAVGATDPIYWVAYNATLRNRGTVPYMSPMPFNITRTSLLYFTSTDPNVASDACTALPSSTPSLVNRVVVVRRGGCDFAVKLNNLAKAGAKIVLIYNSPNTLTLPQFNVGTTGLEAVGGLRYEDGVRLLDLFKSTPRGQPITFPFGPLVSGVVDGVTGGTASYYSSYGPTNDLNLYPSITAPGTNILSTVVGGLGIMRGTSQSSPLVAGAYALILSQRKNENLSPQQLKSLFMTTSAPIPNTYGSSTLDSVISQGAGRIDVGAALAAKTLITPAVLELNDTGFPSRTQRLTLSNRNSDAVTYTFSSTIAQGMATYDNGVQSDVIPSTSPDDIDTPLFRISYSDNSVTVPAGGSASVTVVFTALRYSNQQTAEFPIYSGFIDVRGTSASAQVQAFTVPFFGLASRMIDMPVLDTTGAALGPNLPFLAVGQDIATAPITVSRSNAPTVFFRLAAGTRRLRVDLVAGDIDFQGTIPSVTNPTSRLAKRSKNDLRPRATPALFNDVPTVGSIFAPDYYPPRDYLVNGPYPYSDYEYTLDGKYTNKDGTPGTASAGVSYRVLIRALKITADPSLSSSYESWLSTPFQYSS</sequence>
<dbReference type="PROSITE" id="PS00136">
    <property type="entry name" value="SUBTILASE_ASP"/>
    <property type="match status" value="1"/>
</dbReference>
<dbReference type="InterPro" id="IPR022398">
    <property type="entry name" value="Peptidase_S8_His-AS"/>
</dbReference>
<dbReference type="PANTHER" id="PTHR43806:SF66">
    <property type="entry name" value="SERIN ENDOPEPTIDASE"/>
    <property type="match status" value="1"/>
</dbReference>
<dbReference type="Proteomes" id="UP000053890">
    <property type="component" value="Unassembled WGS sequence"/>
</dbReference>
<evidence type="ECO:0000256" key="5">
    <source>
        <dbReference type="ARBA" id="ARBA00022729"/>
    </source>
</evidence>
<evidence type="ECO:0000313" key="16">
    <source>
        <dbReference type="Proteomes" id="UP000053890"/>
    </source>
</evidence>
<dbReference type="STRING" id="578459.A0A194S2R5"/>
<dbReference type="PROSITE" id="PS00137">
    <property type="entry name" value="SUBTILASE_HIS"/>
    <property type="match status" value="1"/>
</dbReference>
<dbReference type="OrthoDB" id="206201at2759"/>
<dbReference type="Pfam" id="PF02225">
    <property type="entry name" value="PA"/>
    <property type="match status" value="1"/>
</dbReference>
<evidence type="ECO:0000259" key="14">
    <source>
        <dbReference type="Pfam" id="PF06280"/>
    </source>
</evidence>
<evidence type="ECO:0000259" key="12">
    <source>
        <dbReference type="Pfam" id="PF00082"/>
    </source>
</evidence>
<evidence type="ECO:0000256" key="9">
    <source>
        <dbReference type="PROSITE-ProRule" id="PRU01240"/>
    </source>
</evidence>
<evidence type="ECO:0008006" key="17">
    <source>
        <dbReference type="Google" id="ProtNLM"/>
    </source>
</evidence>
<evidence type="ECO:0000256" key="10">
    <source>
        <dbReference type="RuleBase" id="RU003355"/>
    </source>
</evidence>
<dbReference type="GO" id="GO:0004252">
    <property type="term" value="F:serine-type endopeptidase activity"/>
    <property type="evidence" value="ECO:0007669"/>
    <property type="project" value="UniProtKB-UniRule"/>
</dbReference>
<feature type="chain" id="PRO_5008265432" description="Peptidase S8/S53 domain-containing protein" evidence="11">
    <location>
        <begin position="18"/>
        <end position="935"/>
    </location>
</feature>
<dbReference type="InterPro" id="IPR046450">
    <property type="entry name" value="PA_dom_sf"/>
</dbReference>
<dbReference type="SUPFAM" id="SSF52025">
    <property type="entry name" value="PA domain"/>
    <property type="match status" value="1"/>
</dbReference>
<dbReference type="PANTHER" id="PTHR43806">
    <property type="entry name" value="PEPTIDASE S8"/>
    <property type="match status" value="1"/>
</dbReference>
<keyword evidence="6 9" id="KW-0378">Hydrolase</keyword>
<dbReference type="PROSITE" id="PS00138">
    <property type="entry name" value="SUBTILASE_SER"/>
    <property type="match status" value="1"/>
</dbReference>
<dbReference type="CDD" id="cd07489">
    <property type="entry name" value="Peptidases_S8_5"/>
    <property type="match status" value="1"/>
</dbReference>
<evidence type="ECO:0000256" key="6">
    <source>
        <dbReference type="ARBA" id="ARBA00022801"/>
    </source>
</evidence>
<name>A0A194S2R5_RHOGW</name>
<dbReference type="Pfam" id="PF00082">
    <property type="entry name" value="Peptidase_S8"/>
    <property type="match status" value="1"/>
</dbReference>
<dbReference type="GO" id="GO:0006508">
    <property type="term" value="P:proteolysis"/>
    <property type="evidence" value="ECO:0007669"/>
    <property type="project" value="UniProtKB-KW"/>
</dbReference>
<comment type="similarity">
    <text evidence="1 9 10">Belongs to the peptidase S8 family.</text>
</comment>
<dbReference type="InterPro" id="IPR010435">
    <property type="entry name" value="C5a/SBT2-like_Fn3"/>
</dbReference>
<feature type="active site" description="Charge relay system" evidence="8 9">
    <location>
        <position position="188"/>
    </location>
</feature>
<dbReference type="InterPro" id="IPR023828">
    <property type="entry name" value="Peptidase_S8_Ser-AS"/>
</dbReference>
<feature type="signal peptide" evidence="11">
    <location>
        <begin position="1"/>
        <end position="17"/>
    </location>
</feature>
<dbReference type="Gene3D" id="3.50.30.30">
    <property type="match status" value="1"/>
</dbReference>
<dbReference type="InterPro" id="IPR023827">
    <property type="entry name" value="Peptidase_S8_Asp-AS"/>
</dbReference>
<evidence type="ECO:0000313" key="15">
    <source>
        <dbReference type="EMBL" id="KPV75023.1"/>
    </source>
</evidence>
<dbReference type="GeneID" id="28977511"/>
<keyword evidence="7 9" id="KW-0720">Serine protease</keyword>
<dbReference type="GO" id="GO:0016020">
    <property type="term" value="C:membrane"/>
    <property type="evidence" value="ECO:0007669"/>
    <property type="project" value="InterPro"/>
</dbReference>
<keyword evidence="2" id="KW-0134">Cell wall</keyword>
<dbReference type="SUPFAM" id="SSF52743">
    <property type="entry name" value="Subtilisin-like"/>
    <property type="match status" value="1"/>
</dbReference>
<keyword evidence="16" id="KW-1185">Reference proteome</keyword>
<feature type="domain" description="C5a peptidase/Subtilisin-like protease SBT2-like Fn3-like" evidence="14">
    <location>
        <begin position="627"/>
        <end position="748"/>
    </location>
</feature>
<dbReference type="GO" id="GO:0005615">
    <property type="term" value="C:extracellular space"/>
    <property type="evidence" value="ECO:0007669"/>
    <property type="project" value="TreeGrafter"/>
</dbReference>
<dbReference type="Gene3D" id="2.60.40.1710">
    <property type="entry name" value="Subtilisin-like superfamily"/>
    <property type="match status" value="1"/>
</dbReference>
<dbReference type="AlphaFoldDB" id="A0A194S2R5"/>
<keyword evidence="4 9" id="KW-0645">Protease</keyword>
<dbReference type="InterPro" id="IPR034187">
    <property type="entry name" value="Peptidases_S8_5"/>
</dbReference>
<feature type="active site" description="Charge relay system" evidence="8 9">
    <location>
        <position position="238"/>
    </location>
</feature>
<evidence type="ECO:0000256" key="11">
    <source>
        <dbReference type="SAM" id="SignalP"/>
    </source>
</evidence>
<dbReference type="Gene3D" id="3.40.50.200">
    <property type="entry name" value="Peptidase S8/S53 domain"/>
    <property type="match status" value="2"/>
</dbReference>
<feature type="domain" description="Peptidase S8/S53" evidence="12">
    <location>
        <begin position="179"/>
        <end position="591"/>
    </location>
</feature>
<organism evidence="15 16">
    <name type="scientific">Rhodotorula graminis (strain WP1)</name>
    <dbReference type="NCBI Taxonomy" id="578459"/>
    <lineage>
        <taxon>Eukaryota</taxon>
        <taxon>Fungi</taxon>
        <taxon>Dikarya</taxon>
        <taxon>Basidiomycota</taxon>
        <taxon>Pucciniomycotina</taxon>
        <taxon>Microbotryomycetes</taxon>
        <taxon>Sporidiobolales</taxon>
        <taxon>Sporidiobolaceae</taxon>
        <taxon>Rhodotorula</taxon>
    </lineage>
</organism>
<dbReference type="InterPro" id="IPR003137">
    <property type="entry name" value="PA_domain"/>
</dbReference>
<gene>
    <name evidence="15" type="ORF">RHOBADRAFT_53928</name>
</gene>
<feature type="active site" description="Charge relay system" evidence="8 9">
    <location>
        <position position="551"/>
    </location>
</feature>
<evidence type="ECO:0000256" key="1">
    <source>
        <dbReference type="ARBA" id="ARBA00011073"/>
    </source>
</evidence>
<evidence type="ECO:0000256" key="7">
    <source>
        <dbReference type="ARBA" id="ARBA00022825"/>
    </source>
</evidence>
<evidence type="ECO:0000256" key="2">
    <source>
        <dbReference type="ARBA" id="ARBA00022512"/>
    </source>
</evidence>
<dbReference type="Pfam" id="PF06280">
    <property type="entry name" value="fn3_5"/>
    <property type="match status" value="1"/>
</dbReference>
<keyword evidence="3" id="KW-0964">Secreted</keyword>
<dbReference type="InterPro" id="IPR050131">
    <property type="entry name" value="Peptidase_S8_subtilisin-like"/>
</dbReference>